<dbReference type="HAMAP" id="MF_00691">
    <property type="entry name" value="PxpA"/>
    <property type="match status" value="1"/>
</dbReference>
<dbReference type="GO" id="GO:0017168">
    <property type="term" value="F:5-oxoprolinase (ATP-hydrolyzing) activity"/>
    <property type="evidence" value="ECO:0007669"/>
    <property type="project" value="UniProtKB-UniRule"/>
</dbReference>
<dbReference type="Pfam" id="PF03746">
    <property type="entry name" value="LamB_YcsF"/>
    <property type="match status" value="1"/>
</dbReference>
<dbReference type="NCBIfam" id="NF003816">
    <property type="entry name" value="PRK05406.1-5"/>
    <property type="match status" value="1"/>
</dbReference>
<gene>
    <name evidence="1" type="primary">pxpA</name>
    <name evidence="2" type="ORF">SAMN02745671_01417</name>
</gene>
<dbReference type="GO" id="GO:0005975">
    <property type="term" value="P:carbohydrate metabolic process"/>
    <property type="evidence" value="ECO:0007669"/>
    <property type="project" value="InterPro"/>
</dbReference>
<dbReference type="NCBIfam" id="NF003814">
    <property type="entry name" value="PRK05406.1-3"/>
    <property type="match status" value="1"/>
</dbReference>
<dbReference type="InterPro" id="IPR011330">
    <property type="entry name" value="Glyco_hydro/deAcase_b/a-brl"/>
</dbReference>
<proteinExistence type="inferred from homology"/>
<evidence type="ECO:0000313" key="2">
    <source>
        <dbReference type="EMBL" id="SHI70440.1"/>
    </source>
</evidence>
<dbReference type="EC" id="3.5.2.9" evidence="1"/>
<comment type="catalytic activity">
    <reaction evidence="1">
        <text>5-oxo-L-proline + ATP + 2 H2O = L-glutamate + ADP + phosphate + H(+)</text>
        <dbReference type="Rhea" id="RHEA:10348"/>
        <dbReference type="ChEBI" id="CHEBI:15377"/>
        <dbReference type="ChEBI" id="CHEBI:15378"/>
        <dbReference type="ChEBI" id="CHEBI:29985"/>
        <dbReference type="ChEBI" id="CHEBI:30616"/>
        <dbReference type="ChEBI" id="CHEBI:43474"/>
        <dbReference type="ChEBI" id="CHEBI:58402"/>
        <dbReference type="ChEBI" id="CHEBI:456216"/>
        <dbReference type="EC" id="3.5.2.9"/>
    </reaction>
</comment>
<comment type="function">
    <text evidence="1">Catalyzes the cleavage of 5-oxoproline to form L-glutamate coupled to the hydrolysis of ATP to ADP and inorganic phosphate.</text>
</comment>
<sequence>MITDFIDNKFEYVSDEAQHIKKTGACFFWDVGPFVVFEEKRLPMEEKMSCVDLNCDLGESFGAYTMGMDEAVIPHVTSVNVACGWHAGDPLIMEKTVALAKKHGVAVGAHPGFPDLMSFGRRPMTVTPEEAGAYVKYQLGALMAFVRGQGMELQHVKPHGALYNMAAKDEALATGICEAIASVDKNLIFMGLAGSVMLEAAKKCGLEVASEVFADRAYNDDGSLVNRKHPGAVIHDPQLAMERAVKMAKEGKVISINGKEINIKADSICVHGDNEKAVELVQNIRKALEGAGIEVRSLK</sequence>
<dbReference type="Gene3D" id="3.20.20.370">
    <property type="entry name" value="Glycoside hydrolase/deacetylase"/>
    <property type="match status" value="1"/>
</dbReference>
<evidence type="ECO:0000256" key="1">
    <source>
        <dbReference type="HAMAP-Rule" id="MF_00691"/>
    </source>
</evidence>
<dbReference type="Proteomes" id="UP000191240">
    <property type="component" value="Unassembled WGS sequence"/>
</dbReference>
<comment type="subunit">
    <text evidence="1">Forms a complex composed of PxpA, PxpB and PxpC.</text>
</comment>
<comment type="similarity">
    <text evidence="1">Belongs to the LamB/PxpA family.</text>
</comment>
<reference evidence="2 3" key="1">
    <citation type="submission" date="2016-11" db="EMBL/GenBank/DDBJ databases">
        <authorList>
            <person name="Jaros S."/>
            <person name="Januszkiewicz K."/>
            <person name="Wedrychowicz H."/>
        </authorList>
    </citation>
    <scope>NUCLEOTIDE SEQUENCE [LARGE SCALE GENOMIC DNA]</scope>
    <source>
        <strain evidence="2 3">DSM 3074</strain>
    </source>
</reference>
<dbReference type="CDD" id="cd10787">
    <property type="entry name" value="LamB_YcsF_like"/>
    <property type="match status" value="1"/>
</dbReference>
<keyword evidence="1" id="KW-0547">Nucleotide-binding</keyword>
<keyword evidence="1" id="KW-0067">ATP-binding</keyword>
<dbReference type="RefSeq" id="WP_327078470.1">
    <property type="nucleotide sequence ID" value="NZ_FQYW01000010.1"/>
</dbReference>
<accession>A0A1M6DBC2</accession>
<dbReference type="PANTHER" id="PTHR30292">
    <property type="entry name" value="UNCHARACTERIZED PROTEIN YBGL-RELATED"/>
    <property type="match status" value="1"/>
</dbReference>
<dbReference type="EMBL" id="FQYW01000010">
    <property type="protein sequence ID" value="SHI70440.1"/>
    <property type="molecule type" value="Genomic_DNA"/>
</dbReference>
<dbReference type="InterPro" id="IPR005501">
    <property type="entry name" value="LamB/YcsF/PxpA-like"/>
</dbReference>
<evidence type="ECO:0000313" key="3">
    <source>
        <dbReference type="Proteomes" id="UP000191240"/>
    </source>
</evidence>
<dbReference type="AlphaFoldDB" id="A0A1M6DBC2"/>
<keyword evidence="1" id="KW-0378">Hydrolase</keyword>
<dbReference type="PANTHER" id="PTHR30292:SF0">
    <property type="entry name" value="5-OXOPROLINASE SUBUNIT A"/>
    <property type="match status" value="1"/>
</dbReference>
<dbReference type="GO" id="GO:0005524">
    <property type="term" value="F:ATP binding"/>
    <property type="evidence" value="ECO:0007669"/>
    <property type="project" value="UniProtKB-UniRule"/>
</dbReference>
<protein>
    <recommendedName>
        <fullName evidence="1">5-oxoprolinase subunit A</fullName>
        <shortName evidence="1">5-OPase subunit A</shortName>
        <ecNumber evidence="1">3.5.2.9</ecNumber>
    </recommendedName>
    <alternativeName>
        <fullName evidence="1">5-oxoprolinase (ATP-hydrolyzing) subunit A</fullName>
    </alternativeName>
</protein>
<dbReference type="SUPFAM" id="SSF88713">
    <property type="entry name" value="Glycoside hydrolase/deacetylase"/>
    <property type="match status" value="1"/>
</dbReference>
<organism evidence="2 3">
    <name type="scientific">Anaerovibrio lipolyticus DSM 3074</name>
    <dbReference type="NCBI Taxonomy" id="1120997"/>
    <lineage>
        <taxon>Bacteria</taxon>
        <taxon>Bacillati</taxon>
        <taxon>Bacillota</taxon>
        <taxon>Negativicutes</taxon>
        <taxon>Selenomonadales</taxon>
        <taxon>Selenomonadaceae</taxon>
        <taxon>Anaerovibrio</taxon>
    </lineage>
</organism>
<name>A0A1M6DBC2_9FIRM</name>